<dbReference type="GO" id="GO:0030246">
    <property type="term" value="F:carbohydrate binding"/>
    <property type="evidence" value="ECO:0007669"/>
    <property type="project" value="TreeGrafter"/>
</dbReference>
<dbReference type="Proteomes" id="UP000315440">
    <property type="component" value="Unassembled WGS sequence"/>
</dbReference>
<dbReference type="NCBIfam" id="TIGR00787">
    <property type="entry name" value="dctP"/>
    <property type="match status" value="1"/>
</dbReference>
<protein>
    <submittedName>
        <fullName evidence="2">2,3-diketo-L-gulonate-binding periplasmic protein YiaO</fullName>
    </submittedName>
</protein>
<dbReference type="EMBL" id="SJPQ01000003">
    <property type="protein sequence ID" value="TWT87368.1"/>
    <property type="molecule type" value="Genomic_DNA"/>
</dbReference>
<dbReference type="GO" id="GO:0055085">
    <property type="term" value="P:transmembrane transport"/>
    <property type="evidence" value="ECO:0007669"/>
    <property type="project" value="InterPro"/>
</dbReference>
<dbReference type="AlphaFoldDB" id="A0A5C5ZJM2"/>
<gene>
    <name evidence="2" type="primary">yiaO</name>
    <name evidence="2" type="ORF">Mal64_29070</name>
</gene>
<dbReference type="GO" id="GO:0030288">
    <property type="term" value="C:outer membrane-bounded periplasmic space"/>
    <property type="evidence" value="ECO:0007669"/>
    <property type="project" value="InterPro"/>
</dbReference>
<dbReference type="InterPro" id="IPR004682">
    <property type="entry name" value="TRAP_DctP"/>
</dbReference>
<dbReference type="PIRSF" id="PIRSF006470">
    <property type="entry name" value="DctB"/>
    <property type="match status" value="1"/>
</dbReference>
<accession>A0A5C5ZJM2</accession>
<dbReference type="PANTHER" id="PTHR33376:SF2">
    <property type="entry name" value="DICARBOXYLATE-BINDING PERIPLASMIC PROTEIN"/>
    <property type="match status" value="1"/>
</dbReference>
<organism evidence="2 3">
    <name type="scientific">Pseudobythopirellula maris</name>
    <dbReference type="NCBI Taxonomy" id="2527991"/>
    <lineage>
        <taxon>Bacteria</taxon>
        <taxon>Pseudomonadati</taxon>
        <taxon>Planctomycetota</taxon>
        <taxon>Planctomycetia</taxon>
        <taxon>Pirellulales</taxon>
        <taxon>Lacipirellulaceae</taxon>
        <taxon>Pseudobythopirellula</taxon>
    </lineage>
</organism>
<dbReference type="NCBIfam" id="NF037995">
    <property type="entry name" value="TRAP_S1"/>
    <property type="match status" value="1"/>
</dbReference>
<name>A0A5C5ZJM2_9BACT</name>
<evidence type="ECO:0000256" key="1">
    <source>
        <dbReference type="ARBA" id="ARBA00022729"/>
    </source>
</evidence>
<dbReference type="Pfam" id="PF03480">
    <property type="entry name" value="DctP"/>
    <property type="match status" value="1"/>
</dbReference>
<dbReference type="Gene3D" id="3.40.190.170">
    <property type="entry name" value="Bacterial extracellular solute-binding protein, family 7"/>
    <property type="match status" value="1"/>
</dbReference>
<dbReference type="PANTHER" id="PTHR33376">
    <property type="match status" value="1"/>
</dbReference>
<sequence length="332" mass="36534">MFAAGVLVGLLVATCGYTWVLRQPSGAVGGVAVKELKLGHSLDLNHPVHLAMERMAERLEELSGGRLTLSISPNGQLGNEVECIELTQRGSMALTKTSTATLEGFLPEFAAFGVPYLFRDEEHFWSVLHGEIGDELLEACTTQNLRGLCWYDAGARSFYTVKTPINTPADLKGLKIRVQESKTAIAMVEALGGAPTPMNFGELYTSLQQSLVDGAENNPPSFSSSRHYEVCKEYSLDEHTMVPDLLLVSEIAWQKLSEQEQGWLRQAAADSAVLQRELWKERSDKALEVVQESGVQVTRPDKQPFIDAVRPMHESYEGTDVGALLERILAVE</sequence>
<keyword evidence="1" id="KW-0732">Signal</keyword>
<evidence type="ECO:0000313" key="2">
    <source>
        <dbReference type="EMBL" id="TWT87368.1"/>
    </source>
</evidence>
<dbReference type="CDD" id="cd13671">
    <property type="entry name" value="PBP2_TRAP_SBP_like_3"/>
    <property type="match status" value="1"/>
</dbReference>
<proteinExistence type="predicted"/>
<keyword evidence="3" id="KW-1185">Reference proteome</keyword>
<comment type="caution">
    <text evidence="2">The sequence shown here is derived from an EMBL/GenBank/DDBJ whole genome shotgun (WGS) entry which is preliminary data.</text>
</comment>
<dbReference type="OrthoDB" id="9776801at2"/>
<reference evidence="2 3" key="1">
    <citation type="submission" date="2019-02" db="EMBL/GenBank/DDBJ databases">
        <title>Deep-cultivation of Planctomycetes and their phenomic and genomic characterization uncovers novel biology.</title>
        <authorList>
            <person name="Wiegand S."/>
            <person name="Jogler M."/>
            <person name="Boedeker C."/>
            <person name="Pinto D."/>
            <person name="Vollmers J."/>
            <person name="Rivas-Marin E."/>
            <person name="Kohn T."/>
            <person name="Peeters S.H."/>
            <person name="Heuer A."/>
            <person name="Rast P."/>
            <person name="Oberbeckmann S."/>
            <person name="Bunk B."/>
            <person name="Jeske O."/>
            <person name="Meyerdierks A."/>
            <person name="Storesund J.E."/>
            <person name="Kallscheuer N."/>
            <person name="Luecker S."/>
            <person name="Lage O.M."/>
            <person name="Pohl T."/>
            <person name="Merkel B.J."/>
            <person name="Hornburger P."/>
            <person name="Mueller R.-W."/>
            <person name="Bruemmer F."/>
            <person name="Labrenz M."/>
            <person name="Spormann A.M."/>
            <person name="Op Den Camp H."/>
            <person name="Overmann J."/>
            <person name="Amann R."/>
            <person name="Jetten M.S.M."/>
            <person name="Mascher T."/>
            <person name="Medema M.H."/>
            <person name="Devos D.P."/>
            <person name="Kaster A.-K."/>
            <person name="Ovreas L."/>
            <person name="Rohde M."/>
            <person name="Galperin M.Y."/>
            <person name="Jogler C."/>
        </authorList>
    </citation>
    <scope>NUCLEOTIDE SEQUENCE [LARGE SCALE GENOMIC DNA]</scope>
    <source>
        <strain evidence="2 3">Mal64</strain>
    </source>
</reference>
<dbReference type="InterPro" id="IPR038404">
    <property type="entry name" value="TRAP_DctP_sf"/>
</dbReference>
<dbReference type="InterPro" id="IPR018389">
    <property type="entry name" value="DctP_fam"/>
</dbReference>
<evidence type="ECO:0000313" key="3">
    <source>
        <dbReference type="Proteomes" id="UP000315440"/>
    </source>
</evidence>